<comment type="similarity">
    <text evidence="6">Belongs to the exbB/tolQ family.</text>
</comment>
<evidence type="ECO:0000256" key="1">
    <source>
        <dbReference type="ARBA" id="ARBA00004651"/>
    </source>
</evidence>
<feature type="transmembrane region" description="Helical" evidence="7">
    <location>
        <begin position="12"/>
        <end position="30"/>
    </location>
</feature>
<evidence type="ECO:0000313" key="9">
    <source>
        <dbReference type="EMBL" id="SEA53991.1"/>
    </source>
</evidence>
<dbReference type="PANTHER" id="PTHR30625">
    <property type="entry name" value="PROTEIN TOLQ"/>
    <property type="match status" value="1"/>
</dbReference>
<keyword evidence="3 7" id="KW-0812">Transmembrane</keyword>
<dbReference type="InterPro" id="IPR050790">
    <property type="entry name" value="ExbB/TolQ_transport"/>
</dbReference>
<dbReference type="Pfam" id="PF01618">
    <property type="entry name" value="MotA_ExbB"/>
    <property type="match status" value="1"/>
</dbReference>
<reference evidence="10" key="1">
    <citation type="submission" date="2016-10" db="EMBL/GenBank/DDBJ databases">
        <authorList>
            <person name="Varghese N."/>
            <person name="Submissions S."/>
        </authorList>
    </citation>
    <scope>NUCLEOTIDE SEQUENCE [LARGE SCALE GENOMIC DNA]</scope>
    <source>
        <strain evidence="10">DSM 11526</strain>
    </source>
</reference>
<comment type="subcellular location">
    <subcellularLocation>
        <location evidence="1">Cell membrane</location>
        <topology evidence="1">Multi-pass membrane protein</topology>
    </subcellularLocation>
    <subcellularLocation>
        <location evidence="6">Membrane</location>
        <topology evidence="6">Multi-pass membrane protein</topology>
    </subcellularLocation>
</comment>
<keyword evidence="4 7" id="KW-1133">Transmembrane helix</keyword>
<feature type="domain" description="MotA/TolQ/ExbB proton channel" evidence="8">
    <location>
        <begin position="63"/>
        <end position="166"/>
    </location>
</feature>
<accession>A0A1H4C0P0</accession>
<dbReference type="STRING" id="1122198.SAMN02745729_104140"/>
<dbReference type="GO" id="GO:0017038">
    <property type="term" value="P:protein import"/>
    <property type="evidence" value="ECO:0007669"/>
    <property type="project" value="TreeGrafter"/>
</dbReference>
<keyword evidence="10" id="KW-1185">Reference proteome</keyword>
<dbReference type="RefSeq" id="WP_091824914.1">
    <property type="nucleotide sequence ID" value="NZ_FNRJ01000004.1"/>
</dbReference>
<feature type="transmembrane region" description="Helical" evidence="7">
    <location>
        <begin position="94"/>
        <end position="120"/>
    </location>
</feature>
<dbReference type="Proteomes" id="UP000242469">
    <property type="component" value="Unassembled WGS sequence"/>
</dbReference>
<evidence type="ECO:0000256" key="7">
    <source>
        <dbReference type="SAM" id="Phobius"/>
    </source>
</evidence>
<evidence type="ECO:0000256" key="5">
    <source>
        <dbReference type="ARBA" id="ARBA00023136"/>
    </source>
</evidence>
<dbReference type="EMBL" id="FNRJ01000004">
    <property type="protein sequence ID" value="SEA53991.1"/>
    <property type="molecule type" value="Genomic_DNA"/>
</dbReference>
<dbReference type="PANTHER" id="PTHR30625:SF11">
    <property type="entry name" value="MOTA_TOLQ_EXBB PROTON CHANNEL DOMAIN-CONTAINING PROTEIN"/>
    <property type="match status" value="1"/>
</dbReference>
<dbReference type="AlphaFoldDB" id="A0A1H4C0P0"/>
<protein>
    <submittedName>
        <fullName evidence="9">Outer membrane transport energization protein ExbB</fullName>
    </submittedName>
</protein>
<dbReference type="OrthoDB" id="4045at2"/>
<sequence length="188" mass="20512">MDILVKGGVITWMLVAYSVVGFSIVISAYLRLLKDRGAYSDPLVPDNSTGEYKEIFQRLTVAQQSGLDQESLRVLAQRLITTHIRYFETGLKTLSVLANTAPLMGLLGTIIGMISAFRVIESEGAGVNAQMLAGGIWEAMLTTGVGLAVALPLLFFLHALESLIEKHHWQLYVAVSEVIHEPVESQGI</sequence>
<proteinExistence type="inferred from homology"/>
<feature type="transmembrane region" description="Helical" evidence="7">
    <location>
        <begin position="140"/>
        <end position="160"/>
    </location>
</feature>
<dbReference type="InterPro" id="IPR002898">
    <property type="entry name" value="MotA_ExbB_proton_chnl"/>
</dbReference>
<evidence type="ECO:0000256" key="4">
    <source>
        <dbReference type="ARBA" id="ARBA00022989"/>
    </source>
</evidence>
<evidence type="ECO:0000313" key="10">
    <source>
        <dbReference type="Proteomes" id="UP000242469"/>
    </source>
</evidence>
<evidence type="ECO:0000256" key="2">
    <source>
        <dbReference type="ARBA" id="ARBA00022475"/>
    </source>
</evidence>
<keyword evidence="2" id="KW-1003">Cell membrane</keyword>
<evidence type="ECO:0000256" key="3">
    <source>
        <dbReference type="ARBA" id="ARBA00022692"/>
    </source>
</evidence>
<name>A0A1H4C0P0_9GAMM</name>
<keyword evidence="6" id="KW-0653">Protein transport</keyword>
<keyword evidence="6" id="KW-0813">Transport</keyword>
<gene>
    <name evidence="9" type="ORF">SAMN02745729_104140</name>
</gene>
<evidence type="ECO:0000259" key="8">
    <source>
        <dbReference type="Pfam" id="PF01618"/>
    </source>
</evidence>
<keyword evidence="5 7" id="KW-0472">Membrane</keyword>
<organism evidence="9 10">
    <name type="scientific">Marinobacterium iners DSM 11526</name>
    <dbReference type="NCBI Taxonomy" id="1122198"/>
    <lineage>
        <taxon>Bacteria</taxon>
        <taxon>Pseudomonadati</taxon>
        <taxon>Pseudomonadota</taxon>
        <taxon>Gammaproteobacteria</taxon>
        <taxon>Oceanospirillales</taxon>
        <taxon>Oceanospirillaceae</taxon>
        <taxon>Marinobacterium</taxon>
    </lineage>
</organism>
<dbReference type="GO" id="GO:0005886">
    <property type="term" value="C:plasma membrane"/>
    <property type="evidence" value="ECO:0007669"/>
    <property type="project" value="UniProtKB-SubCell"/>
</dbReference>
<evidence type="ECO:0000256" key="6">
    <source>
        <dbReference type="RuleBase" id="RU004057"/>
    </source>
</evidence>